<dbReference type="HOGENOM" id="CLU_039929_1_0_2"/>
<sequence length="304" mass="32299">MAVVEGAITYANLMVLLSLGLTLTYITTGVPNFAQGSFAVVGAYFALMLFRLAGIHPYYAIPLAFIIGGIVGIVTYACILKPLIKKNASVEMLMIATLAWDLILFGVVGAFAETLGSITKKTETQFIFTNLDFDVFGLSGRLVISSLLIVLTLLGLYMLLYKTKFGIALRASMENPSLAEAMGVNVENTRLFSWFLSGALAGMAGAVLPFMQVIVPATGGFIIVSIFAASIVGGLQHIAGALIGGYIVGISESLVTYGLSSIFGTGVLVYSKVVSLVMMIFTLLFAPGGITGTKLWEKLTKLWD</sequence>
<protein>
    <submittedName>
        <fullName evidence="10">ABC-type transporter, integral membrane subunit</fullName>
    </submittedName>
</protein>
<feature type="transmembrane region" description="Helical" evidence="9">
    <location>
        <begin position="191"/>
        <end position="215"/>
    </location>
</feature>
<dbReference type="PANTHER" id="PTHR11795:SF449">
    <property type="entry name" value="BRANCHED-CHAIN AMINO ACID TRANSPORT PERMEASE PROTEIN LIVH-RELATED"/>
    <property type="match status" value="1"/>
</dbReference>
<accession>F6BC44</accession>
<dbReference type="InterPro" id="IPR052157">
    <property type="entry name" value="BCAA_transport_permease"/>
</dbReference>
<evidence type="ECO:0000313" key="11">
    <source>
        <dbReference type="Proteomes" id="UP000009227"/>
    </source>
</evidence>
<feature type="transmembrane region" description="Helical" evidence="9">
    <location>
        <begin position="92"/>
        <end position="112"/>
    </location>
</feature>
<gene>
    <name evidence="10" type="ordered locus">Metig_0571</name>
</gene>
<evidence type="ECO:0000256" key="5">
    <source>
        <dbReference type="ARBA" id="ARBA00022970"/>
    </source>
</evidence>
<feature type="transmembrane region" description="Helical" evidence="9">
    <location>
        <begin position="6"/>
        <end position="26"/>
    </location>
</feature>
<comment type="subcellular location">
    <subcellularLocation>
        <location evidence="1">Cell membrane</location>
        <topology evidence="1">Multi-pass membrane protein</topology>
    </subcellularLocation>
</comment>
<dbReference type="Proteomes" id="UP000009227">
    <property type="component" value="Chromosome"/>
</dbReference>
<dbReference type="OrthoDB" id="43815at2157"/>
<dbReference type="GO" id="GO:0005886">
    <property type="term" value="C:plasma membrane"/>
    <property type="evidence" value="ECO:0007669"/>
    <property type="project" value="UniProtKB-SubCell"/>
</dbReference>
<reference evidence="10 11" key="1">
    <citation type="submission" date="2011-05" db="EMBL/GenBank/DDBJ databases">
        <title>Complete sequence of Methanotorris igneus Kol 5.</title>
        <authorList>
            <consortium name="US DOE Joint Genome Institute"/>
            <person name="Lucas S."/>
            <person name="Han J."/>
            <person name="Lapidus A."/>
            <person name="Cheng J.-F."/>
            <person name="Goodwin L."/>
            <person name="Pitluck S."/>
            <person name="Peters L."/>
            <person name="Mikhailova N."/>
            <person name="Chertkov O."/>
            <person name="Han C."/>
            <person name="Tapia R."/>
            <person name="Land M."/>
            <person name="Hauser L."/>
            <person name="Kyrpides N."/>
            <person name="Ivanova N."/>
            <person name="Pagani I."/>
            <person name="Sieprawska-Lupa M."/>
            <person name="Whitman W."/>
            <person name="Woyke T."/>
        </authorList>
    </citation>
    <scope>NUCLEOTIDE SEQUENCE [LARGE SCALE GENOMIC DNA]</scope>
    <source>
        <strain evidence="11">DSM 5666 / JCM 11834 / Kol 5</strain>
    </source>
</reference>
<evidence type="ECO:0000256" key="2">
    <source>
        <dbReference type="ARBA" id="ARBA00022448"/>
    </source>
</evidence>
<dbReference type="AlphaFoldDB" id="F6BC44"/>
<organism evidence="11">
    <name type="scientific">Methanotorris igneus (strain DSM 5666 / JCM 11834 / Kol 5)</name>
    <dbReference type="NCBI Taxonomy" id="880724"/>
    <lineage>
        <taxon>Archaea</taxon>
        <taxon>Methanobacteriati</taxon>
        <taxon>Methanobacteriota</taxon>
        <taxon>Methanomada group</taxon>
        <taxon>Methanococci</taxon>
        <taxon>Methanococcales</taxon>
        <taxon>Methanocaldococcaceae</taxon>
        <taxon>Methanotorris</taxon>
    </lineage>
</organism>
<keyword evidence="4 9" id="KW-0812">Transmembrane</keyword>
<dbReference type="STRING" id="880724.Metig_0571"/>
<dbReference type="KEGG" id="mig:Metig_0571"/>
<evidence type="ECO:0000256" key="9">
    <source>
        <dbReference type="SAM" id="Phobius"/>
    </source>
</evidence>
<evidence type="ECO:0000313" key="10">
    <source>
        <dbReference type="EMBL" id="AEF96125.1"/>
    </source>
</evidence>
<name>F6BC44_METIK</name>
<dbReference type="EMBL" id="CP002737">
    <property type="protein sequence ID" value="AEF96125.1"/>
    <property type="molecule type" value="Genomic_DNA"/>
</dbReference>
<dbReference type="GeneID" id="10643409"/>
<keyword evidence="6 9" id="KW-1133">Transmembrane helix</keyword>
<keyword evidence="11" id="KW-1185">Reference proteome</keyword>
<keyword evidence="7 9" id="KW-0472">Membrane</keyword>
<dbReference type="PANTHER" id="PTHR11795">
    <property type="entry name" value="BRANCHED-CHAIN AMINO ACID TRANSPORT SYSTEM PERMEASE PROTEIN LIVH"/>
    <property type="match status" value="1"/>
</dbReference>
<dbReference type="GO" id="GO:0022857">
    <property type="term" value="F:transmembrane transporter activity"/>
    <property type="evidence" value="ECO:0007669"/>
    <property type="project" value="InterPro"/>
</dbReference>
<feature type="transmembrane region" description="Helical" evidence="9">
    <location>
        <begin position="276"/>
        <end position="296"/>
    </location>
</feature>
<keyword evidence="2" id="KW-0813">Transport</keyword>
<dbReference type="GO" id="GO:0006865">
    <property type="term" value="P:amino acid transport"/>
    <property type="evidence" value="ECO:0007669"/>
    <property type="project" value="UniProtKB-KW"/>
</dbReference>
<dbReference type="Pfam" id="PF02653">
    <property type="entry name" value="BPD_transp_2"/>
    <property type="match status" value="1"/>
</dbReference>
<dbReference type="RefSeq" id="WP_013798732.1">
    <property type="nucleotide sequence ID" value="NC_015562.1"/>
</dbReference>
<comment type="similarity">
    <text evidence="8">Belongs to the binding-protein-dependent transport system permease family. LivHM subfamily.</text>
</comment>
<proteinExistence type="inferred from homology"/>
<keyword evidence="3" id="KW-1003">Cell membrane</keyword>
<keyword evidence="5" id="KW-0029">Amino-acid transport</keyword>
<dbReference type="CDD" id="cd06582">
    <property type="entry name" value="TM_PBP1_LivH_like"/>
    <property type="match status" value="1"/>
</dbReference>
<evidence type="ECO:0000256" key="8">
    <source>
        <dbReference type="ARBA" id="ARBA00037998"/>
    </source>
</evidence>
<evidence type="ECO:0000256" key="7">
    <source>
        <dbReference type="ARBA" id="ARBA00023136"/>
    </source>
</evidence>
<evidence type="ECO:0000256" key="1">
    <source>
        <dbReference type="ARBA" id="ARBA00004651"/>
    </source>
</evidence>
<evidence type="ECO:0000256" key="3">
    <source>
        <dbReference type="ARBA" id="ARBA00022475"/>
    </source>
</evidence>
<feature type="transmembrane region" description="Helical" evidence="9">
    <location>
        <begin position="142"/>
        <end position="160"/>
    </location>
</feature>
<feature type="transmembrane region" description="Helical" evidence="9">
    <location>
        <begin position="59"/>
        <end position="80"/>
    </location>
</feature>
<evidence type="ECO:0000256" key="4">
    <source>
        <dbReference type="ARBA" id="ARBA00022692"/>
    </source>
</evidence>
<dbReference type="InterPro" id="IPR001851">
    <property type="entry name" value="ABC_transp_permease"/>
</dbReference>
<evidence type="ECO:0000256" key="6">
    <source>
        <dbReference type="ARBA" id="ARBA00022989"/>
    </source>
</evidence>
<feature type="transmembrane region" description="Helical" evidence="9">
    <location>
        <begin position="221"/>
        <end position="247"/>
    </location>
</feature>